<reference evidence="2" key="3">
    <citation type="submission" date="2018-12" db="EMBL/GenBank/DDBJ databases">
        <title>G10K-VGP greater horseshoe bat female genome, primary haplotype.</title>
        <authorList>
            <person name="Teeling E."/>
            <person name="Myers G."/>
            <person name="Vernes S."/>
            <person name="Pippel M."/>
            <person name="Winkler S."/>
            <person name="Fedrigo O."/>
            <person name="Rhie A."/>
            <person name="Koren S."/>
            <person name="Phillippy A."/>
            <person name="Lewin H."/>
            <person name="Damas J."/>
            <person name="Howe K."/>
            <person name="Mountcastle J."/>
            <person name="Jarvis E.D."/>
        </authorList>
    </citation>
    <scope>NUCLEOTIDE SEQUENCE [LARGE SCALE GENOMIC DNA]</scope>
</reference>
<reference evidence="1 2" key="2">
    <citation type="journal article" date="2018" name="Annu Rev Anim Biosci">
        <title>Bat Biology, Genomes, and the Bat1K Project: To Generate Chromosome-Level Genomes for All Living Bat Species.</title>
        <authorList>
            <person name="Teeling E.C."/>
            <person name="Vernes S.C."/>
            <person name="Davalos L.M."/>
            <person name="Ray D.A."/>
            <person name="Gilbert M.T.P."/>
            <person name="Myers E."/>
        </authorList>
    </citation>
    <scope>NUCLEOTIDE SEQUENCE</scope>
</reference>
<reference evidence="1" key="5">
    <citation type="submission" date="2025-09" db="UniProtKB">
        <authorList>
            <consortium name="Ensembl"/>
        </authorList>
    </citation>
    <scope>IDENTIFICATION</scope>
</reference>
<reference evidence="1" key="4">
    <citation type="submission" date="2025-08" db="UniProtKB">
        <authorList>
            <consortium name="Ensembl"/>
        </authorList>
    </citation>
    <scope>IDENTIFICATION</scope>
</reference>
<dbReference type="AlphaFoldDB" id="A0A671E4S9"/>
<proteinExistence type="predicted"/>
<reference evidence="1 2" key="1">
    <citation type="journal article" date="2015" name="Annu Rev Anim Biosci">
        <title>The Genome 10K Project: a way forward.</title>
        <authorList>
            <person name="Koepfli K.P."/>
            <person name="Paten B."/>
            <person name="O'Brien S.J."/>
            <person name="Koepfli K.P."/>
            <person name="Paten B."/>
            <person name="Antunes A."/>
            <person name="Belov K."/>
            <person name="Bustamante C."/>
            <person name="Castoe T.A."/>
            <person name="Clawson H."/>
            <person name="Crawford A.J."/>
            <person name="Diekhans M."/>
            <person name="Distel D."/>
            <person name="Durbin R."/>
            <person name="Earl D."/>
            <person name="Fujita M.K."/>
            <person name="Gamble T."/>
            <person name="Georges A."/>
            <person name="Gemmell N."/>
            <person name="Gilbert M.T."/>
            <person name="Graves J.M."/>
            <person name="Green R.E."/>
            <person name="Hickey G."/>
            <person name="Jarvis E.D."/>
            <person name="Johnson W."/>
            <person name="Komissarov A."/>
            <person name="Korf I."/>
            <person name="Kuhn R."/>
            <person name="Larkin D.M."/>
            <person name="Lewin H."/>
            <person name="Lopez J.V."/>
            <person name="Ma J."/>
            <person name="Marques-Bonet T."/>
            <person name="Miller W."/>
            <person name="Murphy R."/>
            <person name="Pevzner P."/>
            <person name="Shapiro B."/>
            <person name="Steiner C."/>
            <person name="Tamazian G."/>
            <person name="Venkatesh B."/>
            <person name="Wang J."/>
            <person name="Wayne R."/>
            <person name="Wiley E."/>
            <person name="Yang H."/>
            <person name="Zhang G."/>
            <person name="Haussler D."/>
            <person name="Ryder O."/>
            <person name="O'Brien S.J."/>
        </authorList>
    </citation>
    <scope>NUCLEOTIDE SEQUENCE</scope>
</reference>
<evidence type="ECO:0000313" key="1">
    <source>
        <dbReference type="Ensembl" id="ENSRFEP00010008231.1"/>
    </source>
</evidence>
<dbReference type="Proteomes" id="UP000472240">
    <property type="component" value="Chromosome 21"/>
</dbReference>
<name>A0A671E4S9_RHIFE</name>
<evidence type="ECO:0000313" key="2">
    <source>
        <dbReference type="Proteomes" id="UP000472240"/>
    </source>
</evidence>
<organism evidence="1 2">
    <name type="scientific">Rhinolophus ferrumequinum</name>
    <name type="common">Greater horseshoe bat</name>
    <dbReference type="NCBI Taxonomy" id="59479"/>
    <lineage>
        <taxon>Eukaryota</taxon>
        <taxon>Metazoa</taxon>
        <taxon>Chordata</taxon>
        <taxon>Craniata</taxon>
        <taxon>Vertebrata</taxon>
        <taxon>Euteleostomi</taxon>
        <taxon>Mammalia</taxon>
        <taxon>Eutheria</taxon>
        <taxon>Laurasiatheria</taxon>
        <taxon>Chiroptera</taxon>
        <taxon>Yinpterochiroptera</taxon>
        <taxon>Rhinolophoidea</taxon>
        <taxon>Rhinolophidae</taxon>
        <taxon>Rhinolophinae</taxon>
        <taxon>Rhinolophus</taxon>
    </lineage>
</organism>
<dbReference type="Gene3D" id="3.40.50.300">
    <property type="entry name" value="P-loop containing nucleotide triphosphate hydrolases"/>
    <property type="match status" value="1"/>
</dbReference>
<dbReference type="InParanoid" id="A0A671E4S9"/>
<protein>
    <submittedName>
        <fullName evidence="1">Uncharacterized protein</fullName>
    </submittedName>
</protein>
<accession>A0A671E4S9</accession>
<sequence length="101" mass="11564">MGTHRQELLQKRIHSLSFTEISALDSANVEAVFQTILSEMYHTVSRKQMSDSSENDMSPSNSVFMFHQPMKTSQRTSAVTAHRHFSFPQKAVYSPFPRSEI</sequence>
<dbReference type="Ensembl" id="ENSRFET00010009051.1">
    <property type="protein sequence ID" value="ENSRFEP00010008231.1"/>
    <property type="gene ID" value="ENSRFEG00010005618.1"/>
</dbReference>
<keyword evidence="2" id="KW-1185">Reference proteome</keyword>
<dbReference type="InterPro" id="IPR027417">
    <property type="entry name" value="P-loop_NTPase"/>
</dbReference>